<feature type="region of interest" description="Disordered" evidence="1">
    <location>
        <begin position="55"/>
        <end position="77"/>
    </location>
</feature>
<organism evidence="2 3">
    <name type="scientific">Dunaliella salina</name>
    <name type="common">Green alga</name>
    <name type="synonym">Protococcus salinus</name>
    <dbReference type="NCBI Taxonomy" id="3046"/>
    <lineage>
        <taxon>Eukaryota</taxon>
        <taxon>Viridiplantae</taxon>
        <taxon>Chlorophyta</taxon>
        <taxon>core chlorophytes</taxon>
        <taxon>Chlorophyceae</taxon>
        <taxon>CS clade</taxon>
        <taxon>Chlamydomonadales</taxon>
        <taxon>Dunaliellaceae</taxon>
        <taxon>Dunaliella</taxon>
    </lineage>
</organism>
<dbReference type="Proteomes" id="UP000815325">
    <property type="component" value="Unassembled WGS sequence"/>
</dbReference>
<feature type="compositionally biased region" description="Basic and acidic residues" evidence="1">
    <location>
        <begin position="55"/>
        <end position="65"/>
    </location>
</feature>
<feature type="compositionally biased region" description="Low complexity" evidence="1">
    <location>
        <begin position="479"/>
        <end position="494"/>
    </location>
</feature>
<feature type="region of interest" description="Disordered" evidence="1">
    <location>
        <begin position="688"/>
        <end position="726"/>
    </location>
</feature>
<name>A0ABQ7H220_DUNSA</name>
<evidence type="ECO:0000313" key="3">
    <source>
        <dbReference type="Proteomes" id="UP000815325"/>
    </source>
</evidence>
<protein>
    <submittedName>
        <fullName evidence="2">Uncharacterized protein</fullName>
    </submittedName>
</protein>
<keyword evidence="3" id="KW-1185">Reference proteome</keyword>
<feature type="region of interest" description="Disordered" evidence="1">
    <location>
        <begin position="477"/>
        <end position="499"/>
    </location>
</feature>
<evidence type="ECO:0000256" key="1">
    <source>
        <dbReference type="SAM" id="MobiDB-lite"/>
    </source>
</evidence>
<feature type="compositionally biased region" description="Basic and acidic residues" evidence="1">
    <location>
        <begin position="694"/>
        <end position="722"/>
    </location>
</feature>
<gene>
    <name evidence="2" type="ORF">DUNSADRAFT_15106</name>
</gene>
<reference evidence="2" key="1">
    <citation type="submission" date="2017-08" db="EMBL/GenBank/DDBJ databases">
        <authorList>
            <person name="Polle J.E."/>
            <person name="Barry K."/>
            <person name="Cushman J."/>
            <person name="Schmutz J."/>
            <person name="Tran D."/>
            <person name="Hathwaick L.T."/>
            <person name="Yim W.C."/>
            <person name="Jenkins J."/>
            <person name="Mckie-Krisberg Z.M."/>
            <person name="Prochnik S."/>
            <person name="Lindquist E."/>
            <person name="Dockter R.B."/>
            <person name="Adam C."/>
            <person name="Molina H."/>
            <person name="Bunkerborg J."/>
            <person name="Jin E."/>
            <person name="Buchheim M."/>
            <person name="Magnuson J."/>
        </authorList>
    </citation>
    <scope>NUCLEOTIDE SEQUENCE</scope>
    <source>
        <strain evidence="2">CCAP 19/18</strain>
    </source>
</reference>
<evidence type="ECO:0000313" key="2">
    <source>
        <dbReference type="EMBL" id="KAF5840906.1"/>
    </source>
</evidence>
<accession>A0ABQ7H220</accession>
<comment type="caution">
    <text evidence="2">The sequence shown here is derived from an EMBL/GenBank/DDBJ whole genome shotgun (WGS) entry which is preliminary data.</text>
</comment>
<proteinExistence type="predicted"/>
<dbReference type="EMBL" id="MU069500">
    <property type="protein sequence ID" value="KAF5840906.1"/>
    <property type="molecule type" value="Genomic_DNA"/>
</dbReference>
<sequence>MLPHSHTVPSDISARKVLPGKNFGCPCKRSSVHVAIPRQSRPAHRLRLRLQSTEKELQSTDHEQAEPQAPGPAVAEGGLPNESYSRFKVGMALACRVVQLRPGQGAFVQLLPTDWAETVPPKMAYLPQSEFTHGAPKNFAIENVLPKGALIKAHIFKISTRGILISTRSLEKRAGDMLTAPLECFERARSLEVGQILPADSWHLSEMPQLDNLDESGEDNQAKKRKKAIKRLVRKGYSNKLRVVIADQYTLTKKGRLIRNVRSAAWPLQPFQGAAQVLSSTTGKRWEANMEPYVDAAEDVMSQHVRQALLTPPSMLELQPISQDREMPISPSSDLQDAFPAIHSLAAAQVRLRSVPGGADALVPQHSLQPRSMGRAPHEPASVTMRSCSLALEGELINKLVFIIGLPQGVVVLESWHRAIPLGWGRTAYVSGVAHLASDMRRTFPDQKRWSLLVRDAFMGASSRILALTDVPHGPAYGTSSASTQPSSTLSGSSPEEKVNKTKMELEGGPQLGFSGRRAAIGRWRALALSLLQLAKAEFLSMPAPSNPEGCDRIQASDSASDSLVVTPEVAGMFGMHDIYPYSGEERQHEQQESREAKKAHPDTLHRHPALLPSLALVAGVGGADRVRDGVESDAQGSKDQSGLSSIWSSAGLDLFEDPVRRAGSACGQGDEADNHADDEYGVVRLPPMTTESHSLENRQKRQEEKQREREERRKEKEREHLSSVLRSSPLAADVLEFLACGVRDSCMRSS</sequence>